<evidence type="ECO:0000256" key="1">
    <source>
        <dbReference type="SAM" id="Phobius"/>
    </source>
</evidence>
<keyword evidence="1" id="KW-0812">Transmembrane</keyword>
<proteinExistence type="predicted"/>
<feature type="transmembrane region" description="Helical" evidence="1">
    <location>
        <begin position="91"/>
        <end position="109"/>
    </location>
</feature>
<organism evidence="2 3">
    <name type="scientific">Fusobacterium mortiferum</name>
    <dbReference type="NCBI Taxonomy" id="850"/>
    <lineage>
        <taxon>Bacteria</taxon>
        <taxon>Fusobacteriati</taxon>
        <taxon>Fusobacteriota</taxon>
        <taxon>Fusobacteriia</taxon>
        <taxon>Fusobacteriales</taxon>
        <taxon>Fusobacteriaceae</taxon>
        <taxon>Fusobacterium</taxon>
    </lineage>
</organism>
<feature type="transmembrane region" description="Helical" evidence="1">
    <location>
        <begin position="64"/>
        <end position="84"/>
    </location>
</feature>
<dbReference type="NCBIfam" id="TIGR02206">
    <property type="entry name" value="intg_mem_TP0381"/>
    <property type="match status" value="1"/>
</dbReference>
<dbReference type="RefSeq" id="WP_118234573.1">
    <property type="nucleotide sequence ID" value="NZ_CAEUHP010000001.1"/>
</dbReference>
<dbReference type="AlphaFoldDB" id="A0A414PQL8"/>
<evidence type="ECO:0000313" key="2">
    <source>
        <dbReference type="EMBL" id="RHF70811.1"/>
    </source>
</evidence>
<sequence length="229" mass="27309">METFKLFSNEHFILIISNILFFTFLLFIANFFNKRYFAKISAITIFILKLAELTYRHLYNNEEIFQLLPLHLCNITLIFVIIMMLSGSKTLFQLCFYWSLGAIFAIATPDVKYSFPNFMTLSFFTTHFYILFAVVYAYIFFKFRPTLWGYFTAFFVINLICLGVYFLNDSLGTNYLYVNRVPDFSSPINYFGEWPYYIVVVELIYIILTYLIYFPFKSRAVKFGKSKFY</sequence>
<dbReference type="Proteomes" id="UP000284676">
    <property type="component" value="Unassembled WGS sequence"/>
</dbReference>
<protein>
    <submittedName>
        <fullName evidence="2">TIGR02206 family membrane protein</fullName>
    </submittedName>
</protein>
<evidence type="ECO:0000313" key="3">
    <source>
        <dbReference type="Proteomes" id="UP000284676"/>
    </source>
</evidence>
<feature type="transmembrane region" description="Helical" evidence="1">
    <location>
        <begin position="40"/>
        <end position="58"/>
    </location>
</feature>
<comment type="caution">
    <text evidence="2">The sequence shown here is derived from an EMBL/GenBank/DDBJ whole genome shotgun (WGS) entry which is preliminary data.</text>
</comment>
<feature type="transmembrane region" description="Helical" evidence="1">
    <location>
        <begin position="148"/>
        <end position="167"/>
    </location>
</feature>
<dbReference type="Pfam" id="PF14808">
    <property type="entry name" value="TMEM164"/>
    <property type="match status" value="1"/>
</dbReference>
<name>A0A414PQL8_FUSMR</name>
<feature type="transmembrane region" description="Helical" evidence="1">
    <location>
        <begin position="121"/>
        <end position="141"/>
    </location>
</feature>
<feature type="transmembrane region" description="Helical" evidence="1">
    <location>
        <begin position="194"/>
        <end position="216"/>
    </location>
</feature>
<reference evidence="2 3" key="1">
    <citation type="submission" date="2018-08" db="EMBL/GenBank/DDBJ databases">
        <title>A genome reference for cultivated species of the human gut microbiota.</title>
        <authorList>
            <person name="Zou Y."/>
            <person name="Xue W."/>
            <person name="Luo G."/>
        </authorList>
    </citation>
    <scope>NUCLEOTIDE SEQUENCE [LARGE SCALE GENOMIC DNA]</scope>
    <source>
        <strain evidence="2 3">AM25-1</strain>
    </source>
</reference>
<feature type="transmembrane region" description="Helical" evidence="1">
    <location>
        <begin position="12"/>
        <end position="33"/>
    </location>
</feature>
<keyword evidence="1" id="KW-0472">Membrane</keyword>
<accession>A0A414PQL8</accession>
<dbReference type="EMBL" id="QRHL01000021">
    <property type="protein sequence ID" value="RHF70811.1"/>
    <property type="molecule type" value="Genomic_DNA"/>
</dbReference>
<dbReference type="InterPro" id="IPR011737">
    <property type="entry name" value="CHP02206_TP0381"/>
</dbReference>
<gene>
    <name evidence="2" type="ORF">DW663_09755</name>
</gene>
<keyword evidence="1" id="KW-1133">Transmembrane helix</keyword>